<feature type="non-terminal residue" evidence="2">
    <location>
        <position position="78"/>
    </location>
</feature>
<accession>A0A0B6Z886</accession>
<sequence>TSHPSGTSSRKLGNNKMPPKRPQSAADISYYTVNKNPVFLKISTAFDKSGILMPDLQHLGKDAWESSVRQGRSRPVTA</sequence>
<gene>
    <name evidence="2" type="primary">ORF52138</name>
</gene>
<feature type="non-terminal residue" evidence="2">
    <location>
        <position position="1"/>
    </location>
</feature>
<feature type="region of interest" description="Disordered" evidence="1">
    <location>
        <begin position="1"/>
        <end position="25"/>
    </location>
</feature>
<dbReference type="EMBL" id="HACG01017697">
    <property type="protein sequence ID" value="CEK64562.1"/>
    <property type="molecule type" value="Transcribed_RNA"/>
</dbReference>
<name>A0A0B6Z886_9EUPU</name>
<evidence type="ECO:0000256" key="1">
    <source>
        <dbReference type="SAM" id="MobiDB-lite"/>
    </source>
</evidence>
<feature type="compositionally biased region" description="Polar residues" evidence="1">
    <location>
        <begin position="1"/>
        <end position="12"/>
    </location>
</feature>
<proteinExistence type="predicted"/>
<evidence type="ECO:0000313" key="2">
    <source>
        <dbReference type="EMBL" id="CEK64562.1"/>
    </source>
</evidence>
<organism evidence="2">
    <name type="scientific">Arion vulgaris</name>
    <dbReference type="NCBI Taxonomy" id="1028688"/>
    <lineage>
        <taxon>Eukaryota</taxon>
        <taxon>Metazoa</taxon>
        <taxon>Spiralia</taxon>
        <taxon>Lophotrochozoa</taxon>
        <taxon>Mollusca</taxon>
        <taxon>Gastropoda</taxon>
        <taxon>Heterobranchia</taxon>
        <taxon>Euthyneura</taxon>
        <taxon>Panpulmonata</taxon>
        <taxon>Eupulmonata</taxon>
        <taxon>Stylommatophora</taxon>
        <taxon>Helicina</taxon>
        <taxon>Arionoidea</taxon>
        <taxon>Arionidae</taxon>
        <taxon>Arion</taxon>
    </lineage>
</organism>
<reference evidence="2" key="1">
    <citation type="submission" date="2014-12" db="EMBL/GenBank/DDBJ databases">
        <title>Insight into the proteome of Arion vulgaris.</title>
        <authorList>
            <person name="Aradska J."/>
            <person name="Bulat T."/>
            <person name="Smidak R."/>
            <person name="Sarate P."/>
            <person name="Gangsoo J."/>
            <person name="Sialana F."/>
            <person name="Bilban M."/>
            <person name="Lubec G."/>
        </authorList>
    </citation>
    <scope>NUCLEOTIDE SEQUENCE</scope>
    <source>
        <tissue evidence="2">Skin</tissue>
    </source>
</reference>
<protein>
    <submittedName>
        <fullName evidence="2">Uncharacterized protein</fullName>
    </submittedName>
</protein>
<dbReference type="AlphaFoldDB" id="A0A0B6Z886"/>